<evidence type="ECO:0000256" key="8">
    <source>
        <dbReference type="ARBA" id="ARBA00023180"/>
    </source>
</evidence>
<evidence type="ECO:0000259" key="10">
    <source>
        <dbReference type="Pfam" id="PF00060"/>
    </source>
</evidence>
<dbReference type="Proteomes" id="UP001233999">
    <property type="component" value="Unassembled WGS sequence"/>
</dbReference>
<evidence type="ECO:0000256" key="1">
    <source>
        <dbReference type="ARBA" id="ARBA00004651"/>
    </source>
</evidence>
<keyword evidence="6 9" id="KW-0472">Membrane</keyword>
<name>A0AAD8ADN9_DIPPU</name>
<dbReference type="Pfam" id="PF00060">
    <property type="entry name" value="Lig_chan"/>
    <property type="match status" value="1"/>
</dbReference>
<keyword evidence="7" id="KW-0675">Receptor</keyword>
<accession>A0AAD8ADN9</accession>
<keyword evidence="12" id="KW-1185">Reference proteome</keyword>
<comment type="similarity">
    <text evidence="2">Belongs to the glutamate-gated ion channel (TC 1.A.10.1) family.</text>
</comment>
<dbReference type="PANTHER" id="PTHR42643:SF33">
    <property type="entry name" value="GLUTAMATE RECEPTOR 2-LIKE PROTEIN"/>
    <property type="match status" value="1"/>
</dbReference>
<organism evidence="11 12">
    <name type="scientific">Diploptera punctata</name>
    <name type="common">Pacific beetle cockroach</name>
    <dbReference type="NCBI Taxonomy" id="6984"/>
    <lineage>
        <taxon>Eukaryota</taxon>
        <taxon>Metazoa</taxon>
        <taxon>Ecdysozoa</taxon>
        <taxon>Arthropoda</taxon>
        <taxon>Hexapoda</taxon>
        <taxon>Insecta</taxon>
        <taxon>Pterygota</taxon>
        <taxon>Neoptera</taxon>
        <taxon>Polyneoptera</taxon>
        <taxon>Dictyoptera</taxon>
        <taxon>Blattodea</taxon>
        <taxon>Blaberoidea</taxon>
        <taxon>Blaberidae</taxon>
        <taxon>Diplopterinae</taxon>
        <taxon>Diploptera</taxon>
    </lineage>
</organism>
<evidence type="ECO:0000256" key="3">
    <source>
        <dbReference type="ARBA" id="ARBA00022475"/>
    </source>
</evidence>
<dbReference type="SUPFAM" id="SSF53850">
    <property type="entry name" value="Periplasmic binding protein-like II"/>
    <property type="match status" value="1"/>
</dbReference>
<evidence type="ECO:0000313" key="11">
    <source>
        <dbReference type="EMBL" id="KAJ9596018.1"/>
    </source>
</evidence>
<keyword evidence="8" id="KW-0325">Glycoprotein</keyword>
<dbReference type="GO" id="GO:0050906">
    <property type="term" value="P:detection of stimulus involved in sensory perception"/>
    <property type="evidence" value="ECO:0007669"/>
    <property type="project" value="UniProtKB-ARBA"/>
</dbReference>
<evidence type="ECO:0000313" key="12">
    <source>
        <dbReference type="Proteomes" id="UP001233999"/>
    </source>
</evidence>
<reference evidence="11" key="2">
    <citation type="submission" date="2023-05" db="EMBL/GenBank/DDBJ databases">
        <authorList>
            <person name="Fouks B."/>
        </authorList>
    </citation>
    <scope>NUCLEOTIDE SEQUENCE</scope>
    <source>
        <strain evidence="11">Stay&amp;Tobe</strain>
        <tissue evidence="11">Testes</tissue>
    </source>
</reference>
<sequence>MRFPESFKHLEDGQDVIIDTFSKASYAHFKNVVTMLNASVETIHAKSWGRYVNGTWTGLTGYLAREEADIGATGSFMLNARMPVLDYIAAPIKTREGFIFRAPPLSYMSNIFTLPFSTSVWLFSACMIAVIGCILYGAIKWEFLHSDTDQVEPSWSDVLLMSLGAVCQQGSWFEARGPSGRLTMLLLFTTVIFLYTAYSACIVALLQSTADSIKTLKHLYDSGLEMGATNSIITRQFLPTLQDPVRKAIYEKKLSPQGGPENLFAMERGLEKVRDGFFAFHHELSAGYRIISDTYLEEEKCGLHSITFWYELGDAHVPVSKKTPLKEMFSFGYRRLKESGLEARVNSKFYYSAPKCDGMMAMFLPVGMVDFYPALLVLVLGVPCSFLIMIIEVIVYSKSVHIIFLQDVSLFLVFI</sequence>
<evidence type="ECO:0000256" key="6">
    <source>
        <dbReference type="ARBA" id="ARBA00023136"/>
    </source>
</evidence>
<evidence type="ECO:0000256" key="4">
    <source>
        <dbReference type="ARBA" id="ARBA00022692"/>
    </source>
</evidence>
<comment type="caution">
    <text evidence="11">The sequence shown here is derived from an EMBL/GenBank/DDBJ whole genome shotgun (WGS) entry which is preliminary data.</text>
</comment>
<comment type="subcellular location">
    <subcellularLocation>
        <location evidence="1">Cell membrane</location>
        <topology evidence="1">Multi-pass membrane protein</topology>
    </subcellularLocation>
</comment>
<reference evidence="11" key="1">
    <citation type="journal article" date="2023" name="IScience">
        <title>Live-bearing cockroach genome reveals convergent evolutionary mechanisms linked to viviparity in insects and beyond.</title>
        <authorList>
            <person name="Fouks B."/>
            <person name="Harrison M.C."/>
            <person name="Mikhailova A.A."/>
            <person name="Marchal E."/>
            <person name="English S."/>
            <person name="Carruthers M."/>
            <person name="Jennings E.C."/>
            <person name="Chiamaka E.L."/>
            <person name="Frigard R.A."/>
            <person name="Pippel M."/>
            <person name="Attardo G.M."/>
            <person name="Benoit J.B."/>
            <person name="Bornberg-Bauer E."/>
            <person name="Tobe S.S."/>
        </authorList>
    </citation>
    <scope>NUCLEOTIDE SEQUENCE</scope>
    <source>
        <strain evidence="11">Stay&amp;Tobe</strain>
    </source>
</reference>
<dbReference type="PANTHER" id="PTHR42643">
    <property type="entry name" value="IONOTROPIC RECEPTOR 20A-RELATED"/>
    <property type="match status" value="1"/>
</dbReference>
<dbReference type="AlphaFoldDB" id="A0AAD8ADN9"/>
<feature type="transmembrane region" description="Helical" evidence="9">
    <location>
        <begin position="120"/>
        <end position="139"/>
    </location>
</feature>
<dbReference type="InterPro" id="IPR052192">
    <property type="entry name" value="Insect_Ionotropic_Sensory_Rcpt"/>
</dbReference>
<dbReference type="Gene3D" id="3.40.190.10">
    <property type="entry name" value="Periplasmic binding protein-like II"/>
    <property type="match status" value="1"/>
</dbReference>
<dbReference type="InterPro" id="IPR001320">
    <property type="entry name" value="Iontro_rcpt_C"/>
</dbReference>
<evidence type="ECO:0000256" key="7">
    <source>
        <dbReference type="ARBA" id="ARBA00023170"/>
    </source>
</evidence>
<dbReference type="EMBL" id="JASPKZ010002299">
    <property type="protein sequence ID" value="KAJ9596018.1"/>
    <property type="molecule type" value="Genomic_DNA"/>
</dbReference>
<dbReference type="GO" id="GO:0015276">
    <property type="term" value="F:ligand-gated monoatomic ion channel activity"/>
    <property type="evidence" value="ECO:0007669"/>
    <property type="project" value="InterPro"/>
</dbReference>
<keyword evidence="3" id="KW-1003">Cell membrane</keyword>
<evidence type="ECO:0000256" key="9">
    <source>
        <dbReference type="SAM" id="Phobius"/>
    </source>
</evidence>
<dbReference type="Gene3D" id="1.10.287.70">
    <property type="match status" value="1"/>
</dbReference>
<protein>
    <recommendedName>
        <fullName evidence="10">Ionotropic glutamate receptor C-terminal domain-containing protein</fullName>
    </recommendedName>
</protein>
<feature type="transmembrane region" description="Helical" evidence="9">
    <location>
        <begin position="185"/>
        <end position="206"/>
    </location>
</feature>
<feature type="domain" description="Ionotropic glutamate receptor C-terminal" evidence="10">
    <location>
        <begin position="117"/>
        <end position="222"/>
    </location>
</feature>
<feature type="transmembrane region" description="Helical" evidence="9">
    <location>
        <begin position="371"/>
        <end position="396"/>
    </location>
</feature>
<proteinExistence type="inferred from homology"/>
<evidence type="ECO:0000256" key="5">
    <source>
        <dbReference type="ARBA" id="ARBA00022989"/>
    </source>
</evidence>
<gene>
    <name evidence="11" type="ORF">L9F63_012751</name>
</gene>
<dbReference type="GO" id="GO:0005886">
    <property type="term" value="C:plasma membrane"/>
    <property type="evidence" value="ECO:0007669"/>
    <property type="project" value="UniProtKB-SubCell"/>
</dbReference>
<evidence type="ECO:0000256" key="2">
    <source>
        <dbReference type="ARBA" id="ARBA00008685"/>
    </source>
</evidence>
<keyword evidence="5 9" id="KW-1133">Transmembrane helix</keyword>
<keyword evidence="4 9" id="KW-0812">Transmembrane</keyword>